<dbReference type="PANTHER" id="PTHR48078">
    <property type="entry name" value="THREONINE DEHYDRATASE, MITOCHONDRIAL-RELATED"/>
    <property type="match status" value="1"/>
</dbReference>
<evidence type="ECO:0000256" key="3">
    <source>
        <dbReference type="ARBA" id="ARBA00004742"/>
    </source>
</evidence>
<dbReference type="GO" id="GO:0006567">
    <property type="term" value="P:L-threonine catabolic process"/>
    <property type="evidence" value="ECO:0007669"/>
    <property type="project" value="TreeGrafter"/>
</dbReference>
<dbReference type="GO" id="GO:0009097">
    <property type="term" value="P:isoleucine biosynthetic process"/>
    <property type="evidence" value="ECO:0007669"/>
    <property type="project" value="TreeGrafter"/>
</dbReference>
<organism evidence="12 13">
    <name type="scientific">Lepidopterella palustris CBS 459.81</name>
    <dbReference type="NCBI Taxonomy" id="1314670"/>
    <lineage>
        <taxon>Eukaryota</taxon>
        <taxon>Fungi</taxon>
        <taxon>Dikarya</taxon>
        <taxon>Ascomycota</taxon>
        <taxon>Pezizomycotina</taxon>
        <taxon>Dothideomycetes</taxon>
        <taxon>Pleosporomycetidae</taxon>
        <taxon>Mytilinidiales</taxon>
        <taxon>Argynnaceae</taxon>
        <taxon>Lepidopterella</taxon>
    </lineage>
</organism>
<evidence type="ECO:0000256" key="5">
    <source>
        <dbReference type="ARBA" id="ARBA00012093"/>
    </source>
</evidence>
<evidence type="ECO:0000256" key="10">
    <source>
        <dbReference type="ARBA" id="ARBA00049406"/>
    </source>
</evidence>
<name>A0A8E2E095_9PEZI</name>
<dbReference type="GO" id="GO:0006094">
    <property type="term" value="P:gluconeogenesis"/>
    <property type="evidence" value="ECO:0007669"/>
    <property type="project" value="UniProtKB-KW"/>
</dbReference>
<evidence type="ECO:0000256" key="2">
    <source>
        <dbReference type="ARBA" id="ARBA00004496"/>
    </source>
</evidence>
<evidence type="ECO:0000259" key="11">
    <source>
        <dbReference type="Pfam" id="PF00291"/>
    </source>
</evidence>
<keyword evidence="7" id="KW-0963">Cytoplasm</keyword>
<evidence type="ECO:0000256" key="7">
    <source>
        <dbReference type="ARBA" id="ARBA00022490"/>
    </source>
</evidence>
<dbReference type="FunFam" id="3.40.50.1100:FF:000040">
    <property type="entry name" value="L-serine dehydratase, putative"/>
    <property type="match status" value="1"/>
</dbReference>
<dbReference type="OrthoDB" id="7773036at2759"/>
<keyword evidence="13" id="KW-1185">Reference proteome</keyword>
<protein>
    <recommendedName>
        <fullName evidence="5">L-serine ammonia-lyase</fullName>
        <ecNumber evidence="5">4.3.1.17</ecNumber>
    </recommendedName>
</protein>
<keyword evidence="9" id="KW-0456">Lyase</keyword>
<comment type="similarity">
    <text evidence="4">Belongs to the serine/threonine dehydratase family.</text>
</comment>
<comment type="pathway">
    <text evidence="3">Carbohydrate biosynthesis; gluconeogenesis.</text>
</comment>
<evidence type="ECO:0000256" key="9">
    <source>
        <dbReference type="ARBA" id="ARBA00023239"/>
    </source>
</evidence>
<dbReference type="InterPro" id="IPR050147">
    <property type="entry name" value="Ser/Thr_Dehydratase"/>
</dbReference>
<dbReference type="GO" id="GO:0006565">
    <property type="term" value="P:L-serine catabolic process"/>
    <property type="evidence" value="ECO:0007669"/>
    <property type="project" value="TreeGrafter"/>
</dbReference>
<dbReference type="PANTHER" id="PTHR48078:SF2">
    <property type="entry name" value="CATABOLIC L-SERINE_THREONINE DEHYDRATASE"/>
    <property type="match status" value="1"/>
</dbReference>
<dbReference type="AlphaFoldDB" id="A0A8E2E095"/>
<evidence type="ECO:0000256" key="1">
    <source>
        <dbReference type="ARBA" id="ARBA00001933"/>
    </source>
</evidence>
<evidence type="ECO:0000256" key="4">
    <source>
        <dbReference type="ARBA" id="ARBA00010869"/>
    </source>
</evidence>
<dbReference type="InterPro" id="IPR001926">
    <property type="entry name" value="TrpB-like_PALP"/>
</dbReference>
<dbReference type="InterPro" id="IPR036052">
    <property type="entry name" value="TrpB-like_PALP_sf"/>
</dbReference>
<dbReference type="GO" id="GO:0004794">
    <property type="term" value="F:threonine deaminase activity"/>
    <property type="evidence" value="ECO:0007669"/>
    <property type="project" value="TreeGrafter"/>
</dbReference>
<evidence type="ECO:0000313" key="13">
    <source>
        <dbReference type="Proteomes" id="UP000250266"/>
    </source>
</evidence>
<keyword evidence="8" id="KW-0663">Pyridoxal phosphate</keyword>
<evidence type="ECO:0000313" key="12">
    <source>
        <dbReference type="EMBL" id="OCK74818.1"/>
    </source>
</evidence>
<evidence type="ECO:0000256" key="8">
    <source>
        <dbReference type="ARBA" id="ARBA00022898"/>
    </source>
</evidence>
<evidence type="ECO:0000256" key="6">
    <source>
        <dbReference type="ARBA" id="ARBA00022432"/>
    </source>
</evidence>
<dbReference type="Proteomes" id="UP000250266">
    <property type="component" value="Unassembled WGS sequence"/>
</dbReference>
<dbReference type="PROSITE" id="PS00165">
    <property type="entry name" value="DEHYDRATASE_SER_THR"/>
    <property type="match status" value="1"/>
</dbReference>
<reference evidence="12 13" key="1">
    <citation type="journal article" date="2016" name="Nat. Commun.">
        <title>Ectomycorrhizal ecology is imprinted in the genome of the dominant symbiotic fungus Cenococcum geophilum.</title>
        <authorList>
            <consortium name="DOE Joint Genome Institute"/>
            <person name="Peter M."/>
            <person name="Kohler A."/>
            <person name="Ohm R.A."/>
            <person name="Kuo A."/>
            <person name="Krutzmann J."/>
            <person name="Morin E."/>
            <person name="Arend M."/>
            <person name="Barry K.W."/>
            <person name="Binder M."/>
            <person name="Choi C."/>
            <person name="Clum A."/>
            <person name="Copeland A."/>
            <person name="Grisel N."/>
            <person name="Haridas S."/>
            <person name="Kipfer T."/>
            <person name="LaButti K."/>
            <person name="Lindquist E."/>
            <person name="Lipzen A."/>
            <person name="Maire R."/>
            <person name="Meier B."/>
            <person name="Mihaltcheva S."/>
            <person name="Molinier V."/>
            <person name="Murat C."/>
            <person name="Poggeler S."/>
            <person name="Quandt C.A."/>
            <person name="Sperisen C."/>
            <person name="Tritt A."/>
            <person name="Tisserant E."/>
            <person name="Crous P.W."/>
            <person name="Henrissat B."/>
            <person name="Nehls U."/>
            <person name="Egli S."/>
            <person name="Spatafora J.W."/>
            <person name="Grigoriev I.V."/>
            <person name="Martin F.M."/>
        </authorList>
    </citation>
    <scope>NUCLEOTIDE SEQUENCE [LARGE SCALE GENOMIC DNA]</scope>
    <source>
        <strain evidence="12 13">CBS 459.81</strain>
    </source>
</reference>
<keyword evidence="6" id="KW-0312">Gluconeogenesis</keyword>
<sequence>MENLQPSGSFKSRGIGHYLLTQLSTLSPSSNPHIFSSSGGNAGLASVHASRALSLPCTVVVPFSTSALMVSKIRTAGAHAVIQHGATWADADAYLREIVMPTQHRLSGEVGIYTPPFDHVDIWTGNATVVSEIVNQLQGVRPSIIICSVGGGGLFNGVMQGLDTLGWGHTTTVLALETAGAASLSASLAAGHLITLPGITSRATSLGATRVTAKTLEYAQRENVKSVVLEDHEAAEGCVMLADEERVMVELACGVNVGLLLKGRIERVLGRTVDKEERLVVVVCGGSGVTVEMLAGWREEVTEVGALPNGNGHEA</sequence>
<gene>
    <name evidence="12" type="ORF">K432DRAFT_386590</name>
</gene>
<dbReference type="GO" id="GO:0030170">
    <property type="term" value="F:pyridoxal phosphate binding"/>
    <property type="evidence" value="ECO:0007669"/>
    <property type="project" value="InterPro"/>
</dbReference>
<accession>A0A8E2E095</accession>
<dbReference type="Gene3D" id="3.40.50.1100">
    <property type="match status" value="2"/>
</dbReference>
<dbReference type="GO" id="GO:0003941">
    <property type="term" value="F:L-serine ammonia-lyase activity"/>
    <property type="evidence" value="ECO:0007669"/>
    <property type="project" value="UniProtKB-EC"/>
</dbReference>
<comment type="catalytic activity">
    <reaction evidence="10">
        <text>L-serine = pyruvate + NH4(+)</text>
        <dbReference type="Rhea" id="RHEA:19169"/>
        <dbReference type="ChEBI" id="CHEBI:15361"/>
        <dbReference type="ChEBI" id="CHEBI:28938"/>
        <dbReference type="ChEBI" id="CHEBI:33384"/>
        <dbReference type="EC" id="4.3.1.17"/>
    </reaction>
</comment>
<proteinExistence type="inferred from homology"/>
<dbReference type="SUPFAM" id="SSF53686">
    <property type="entry name" value="Tryptophan synthase beta subunit-like PLP-dependent enzymes"/>
    <property type="match status" value="1"/>
</dbReference>
<dbReference type="EMBL" id="KV745408">
    <property type="protein sequence ID" value="OCK74818.1"/>
    <property type="molecule type" value="Genomic_DNA"/>
</dbReference>
<dbReference type="GO" id="GO:0005737">
    <property type="term" value="C:cytoplasm"/>
    <property type="evidence" value="ECO:0007669"/>
    <property type="project" value="UniProtKB-SubCell"/>
</dbReference>
<feature type="domain" description="Tryptophan synthase beta chain-like PALP" evidence="11">
    <location>
        <begin position="1"/>
        <end position="285"/>
    </location>
</feature>
<dbReference type="Pfam" id="PF00291">
    <property type="entry name" value="PALP"/>
    <property type="match status" value="1"/>
</dbReference>
<comment type="cofactor">
    <cofactor evidence="1">
        <name>pyridoxal 5'-phosphate</name>
        <dbReference type="ChEBI" id="CHEBI:597326"/>
    </cofactor>
</comment>
<dbReference type="EC" id="4.3.1.17" evidence="5"/>
<dbReference type="InterPro" id="IPR000634">
    <property type="entry name" value="Ser/Thr_deHydtase_PyrdxlP-BS"/>
</dbReference>
<comment type="subcellular location">
    <subcellularLocation>
        <location evidence="2">Cytoplasm</location>
    </subcellularLocation>
</comment>